<name>A0A6J2TAD6_DROLE</name>
<proteinExistence type="inferred from homology"/>
<gene>
    <name evidence="4" type="primary">LOC115622308</name>
</gene>
<dbReference type="AlphaFoldDB" id="A0A6J2TAD6"/>
<dbReference type="GO" id="GO:0004090">
    <property type="term" value="F:carbonyl reductase (NADPH) activity"/>
    <property type="evidence" value="ECO:0007669"/>
    <property type="project" value="TreeGrafter"/>
</dbReference>
<dbReference type="Proteomes" id="UP000504634">
    <property type="component" value="Unplaced"/>
</dbReference>
<keyword evidence="2" id="KW-0560">Oxidoreductase</keyword>
<dbReference type="FunFam" id="3.40.50.720:FF:000084">
    <property type="entry name" value="Short-chain dehydrogenase reductase"/>
    <property type="match status" value="1"/>
</dbReference>
<protein>
    <submittedName>
        <fullName evidence="4">Dehydrogenase/reductase SDR family member 4</fullName>
    </submittedName>
</protein>
<dbReference type="InterPro" id="IPR036291">
    <property type="entry name" value="NAD(P)-bd_dom_sf"/>
</dbReference>
<evidence type="ECO:0000313" key="4">
    <source>
        <dbReference type="RefSeq" id="XP_030372073.1"/>
    </source>
</evidence>
<dbReference type="InterPro" id="IPR002347">
    <property type="entry name" value="SDR_fam"/>
</dbReference>
<organism evidence="3 4">
    <name type="scientific">Drosophila lebanonensis</name>
    <name type="common">Fruit fly</name>
    <name type="synonym">Scaptodrosophila lebanonensis</name>
    <dbReference type="NCBI Taxonomy" id="7225"/>
    <lineage>
        <taxon>Eukaryota</taxon>
        <taxon>Metazoa</taxon>
        <taxon>Ecdysozoa</taxon>
        <taxon>Arthropoda</taxon>
        <taxon>Hexapoda</taxon>
        <taxon>Insecta</taxon>
        <taxon>Pterygota</taxon>
        <taxon>Neoptera</taxon>
        <taxon>Endopterygota</taxon>
        <taxon>Diptera</taxon>
        <taxon>Brachycera</taxon>
        <taxon>Muscomorpha</taxon>
        <taxon>Ephydroidea</taxon>
        <taxon>Drosophilidae</taxon>
        <taxon>Scaptodrosophila</taxon>
    </lineage>
</organism>
<dbReference type="PRINTS" id="PR00081">
    <property type="entry name" value="GDHRDH"/>
</dbReference>
<comment type="similarity">
    <text evidence="1">Belongs to the short-chain dehydrogenases/reductases (SDR) family.</text>
</comment>
<dbReference type="PROSITE" id="PS00061">
    <property type="entry name" value="ADH_SHORT"/>
    <property type="match status" value="1"/>
</dbReference>
<dbReference type="RefSeq" id="XP_030372073.1">
    <property type="nucleotide sequence ID" value="XM_030516213.1"/>
</dbReference>
<dbReference type="PANTHER" id="PTHR43943:SF2">
    <property type="entry name" value="DEHYDROGENASE_REDUCTASE 4"/>
    <property type="match status" value="1"/>
</dbReference>
<evidence type="ECO:0000256" key="2">
    <source>
        <dbReference type="ARBA" id="ARBA00023002"/>
    </source>
</evidence>
<dbReference type="OrthoDB" id="1669814at2759"/>
<dbReference type="GeneID" id="115622308"/>
<accession>A0A6J2TAD6</accession>
<dbReference type="InterPro" id="IPR020904">
    <property type="entry name" value="Sc_DH/Rdtase_CS"/>
</dbReference>
<reference evidence="4" key="1">
    <citation type="submission" date="2025-08" db="UniProtKB">
        <authorList>
            <consortium name="RefSeq"/>
        </authorList>
    </citation>
    <scope>IDENTIFICATION</scope>
    <source>
        <strain evidence="4">11010-0011.00</strain>
        <tissue evidence="4">Whole body</tissue>
    </source>
</reference>
<dbReference type="Gene3D" id="3.40.50.720">
    <property type="entry name" value="NAD(P)-binding Rossmann-like Domain"/>
    <property type="match status" value="1"/>
</dbReference>
<keyword evidence="3" id="KW-1185">Reference proteome</keyword>
<dbReference type="CTD" id="10901"/>
<sequence>MLQITKQIVCKSPKLNLVAAPSLAGSGVQSTMHNTATIRNLHQKNNNNHYASKLVSHNLCHKRLSSSASQSSNVVSMKRLTGKVAVVTASTDGIGFAIAKRLAEDGASVVISSRKQKNVDNALAELRKLNLNVHGLQCHVSEAADRKQLFQETISKYGKLNILVSNAAANPAVGGVLDCDEKVWDKIFDVNVKSSYLLAKEALPFLRQQQGSSIVFVSSIAGYDAFELLGAYSVSKTALIGLTKAAAKDLAPEGIRVNCLAPGIIKTKFSKALHENESANEAALSKIPMGRLGTSEEMAGVVSFLVSDDASYITGESVVASGGMTARL</sequence>
<dbReference type="Pfam" id="PF13561">
    <property type="entry name" value="adh_short_C2"/>
    <property type="match status" value="1"/>
</dbReference>
<dbReference type="PANTHER" id="PTHR43943">
    <property type="entry name" value="DEHYDROGENASE/REDUCTASE (SDR FAMILY) MEMBER 4"/>
    <property type="match status" value="1"/>
</dbReference>
<evidence type="ECO:0000256" key="1">
    <source>
        <dbReference type="ARBA" id="ARBA00006484"/>
    </source>
</evidence>
<dbReference type="NCBIfam" id="NF005559">
    <property type="entry name" value="PRK07231.1"/>
    <property type="match status" value="1"/>
</dbReference>
<evidence type="ECO:0000313" key="3">
    <source>
        <dbReference type="Proteomes" id="UP000504634"/>
    </source>
</evidence>
<dbReference type="SUPFAM" id="SSF51735">
    <property type="entry name" value="NAD(P)-binding Rossmann-fold domains"/>
    <property type="match status" value="1"/>
</dbReference>
<dbReference type="PRINTS" id="PR00080">
    <property type="entry name" value="SDRFAMILY"/>
</dbReference>